<dbReference type="Gramene" id="PNT65246">
    <property type="protein sequence ID" value="PNT65246"/>
    <property type="gene ID" value="BRADI_4g39302v3"/>
</dbReference>
<sequence>MEVEERRTMPKVEDDSTLPFLLDLLEDQIMKLQRVGARGLPRRIHWRTVLSEEERDASIIGHVHHALRHYNANDPGSDFEPVKPLMASYVGIRGEMWVHINFLARRIGGNKKRGPNCNPPVRHFFAELRYELLSTYTPTVETCTIIEVPNRQLKTKCAFCLEKFEIHHPLDGKFVCGKKRQFEQGLGVEYFTNLLDKPFTCRRSKA</sequence>
<dbReference type="STRING" id="15368.A0A2K2CT87"/>
<name>A0A2K2CT87_BRADI</name>
<dbReference type="AlphaFoldDB" id="A0A2K2CT87"/>
<dbReference type="OrthoDB" id="693786at2759"/>
<evidence type="ECO:0000259" key="1">
    <source>
        <dbReference type="Pfam" id="PF12274"/>
    </source>
</evidence>
<dbReference type="EnsemblPlants" id="PNT65246">
    <property type="protein sequence ID" value="PNT65246"/>
    <property type="gene ID" value="BRADI_4g39302v3"/>
</dbReference>
<dbReference type="RefSeq" id="XP_024310790.1">
    <property type="nucleotide sequence ID" value="XM_024455022.1"/>
</dbReference>
<dbReference type="KEGG" id="bdi:112268846"/>
<dbReference type="PANTHER" id="PTHR34710">
    <property type="entry name" value="OS03G0834100 PROTEIN"/>
    <property type="match status" value="1"/>
</dbReference>
<keyword evidence="4" id="KW-1185">Reference proteome</keyword>
<proteinExistence type="predicted"/>
<evidence type="ECO:0000313" key="3">
    <source>
        <dbReference type="EnsemblPlants" id="PNT65246"/>
    </source>
</evidence>
<dbReference type="GeneID" id="112268846"/>
<dbReference type="PANTHER" id="PTHR34710:SF17">
    <property type="entry name" value="FLZ-TYPE DOMAIN-CONTAINING PROTEIN"/>
    <property type="match status" value="1"/>
</dbReference>
<dbReference type="InterPro" id="IPR022059">
    <property type="entry name" value="DUF3615"/>
</dbReference>
<evidence type="ECO:0000313" key="2">
    <source>
        <dbReference type="EMBL" id="PNT65246.1"/>
    </source>
</evidence>
<protein>
    <recommendedName>
        <fullName evidence="1">DUF3615 domain-containing protein</fullName>
    </recommendedName>
</protein>
<dbReference type="FunCoup" id="A0A2K2CT87">
    <property type="interactions" value="813"/>
</dbReference>
<dbReference type="Proteomes" id="UP000008810">
    <property type="component" value="Chromosome 4"/>
</dbReference>
<gene>
    <name evidence="3" type="primary">LOC112268846</name>
    <name evidence="2" type="ORF">BRADI_4g39302v3</name>
</gene>
<reference evidence="2" key="2">
    <citation type="submission" date="2017-06" db="EMBL/GenBank/DDBJ databases">
        <title>WGS assembly of Brachypodium distachyon.</title>
        <authorList>
            <consortium name="The International Brachypodium Initiative"/>
            <person name="Lucas S."/>
            <person name="Harmon-Smith M."/>
            <person name="Lail K."/>
            <person name="Tice H."/>
            <person name="Grimwood J."/>
            <person name="Bruce D."/>
            <person name="Barry K."/>
            <person name="Shu S."/>
            <person name="Lindquist E."/>
            <person name="Wang M."/>
            <person name="Pitluck S."/>
            <person name="Vogel J.P."/>
            <person name="Garvin D.F."/>
            <person name="Mockler T.C."/>
            <person name="Schmutz J."/>
            <person name="Rokhsar D."/>
            <person name="Bevan M.W."/>
        </authorList>
    </citation>
    <scope>NUCLEOTIDE SEQUENCE</scope>
    <source>
        <strain evidence="2">Bd21</strain>
    </source>
</reference>
<evidence type="ECO:0000313" key="4">
    <source>
        <dbReference type="Proteomes" id="UP000008810"/>
    </source>
</evidence>
<reference evidence="3" key="3">
    <citation type="submission" date="2018-08" db="UniProtKB">
        <authorList>
            <consortium name="EnsemblPlants"/>
        </authorList>
    </citation>
    <scope>IDENTIFICATION</scope>
    <source>
        <strain evidence="3">cv. Bd21</strain>
    </source>
</reference>
<reference evidence="2 3" key="1">
    <citation type="journal article" date="2010" name="Nature">
        <title>Genome sequencing and analysis of the model grass Brachypodium distachyon.</title>
        <authorList>
            <consortium name="International Brachypodium Initiative"/>
        </authorList>
    </citation>
    <scope>NUCLEOTIDE SEQUENCE [LARGE SCALE GENOMIC DNA]</scope>
    <source>
        <strain evidence="2 3">Bd21</strain>
    </source>
</reference>
<organism evidence="2">
    <name type="scientific">Brachypodium distachyon</name>
    <name type="common">Purple false brome</name>
    <name type="synonym">Trachynia distachya</name>
    <dbReference type="NCBI Taxonomy" id="15368"/>
    <lineage>
        <taxon>Eukaryota</taxon>
        <taxon>Viridiplantae</taxon>
        <taxon>Streptophyta</taxon>
        <taxon>Embryophyta</taxon>
        <taxon>Tracheophyta</taxon>
        <taxon>Spermatophyta</taxon>
        <taxon>Magnoliopsida</taxon>
        <taxon>Liliopsida</taxon>
        <taxon>Poales</taxon>
        <taxon>Poaceae</taxon>
        <taxon>BOP clade</taxon>
        <taxon>Pooideae</taxon>
        <taxon>Stipodae</taxon>
        <taxon>Brachypodieae</taxon>
        <taxon>Brachypodium</taxon>
    </lineage>
</organism>
<accession>A0A2K2CT87</accession>
<dbReference type="EMBL" id="CM000883">
    <property type="protein sequence ID" value="PNT65246.1"/>
    <property type="molecule type" value="Genomic_DNA"/>
</dbReference>
<feature type="domain" description="DUF3615" evidence="1">
    <location>
        <begin position="64"/>
        <end position="169"/>
    </location>
</feature>
<dbReference type="Pfam" id="PF12274">
    <property type="entry name" value="DUF3615"/>
    <property type="match status" value="1"/>
</dbReference>